<organism evidence="1 2">
    <name type="scientific">Centaurea solstitialis</name>
    <name type="common">yellow star-thistle</name>
    <dbReference type="NCBI Taxonomy" id="347529"/>
    <lineage>
        <taxon>Eukaryota</taxon>
        <taxon>Viridiplantae</taxon>
        <taxon>Streptophyta</taxon>
        <taxon>Embryophyta</taxon>
        <taxon>Tracheophyta</taxon>
        <taxon>Spermatophyta</taxon>
        <taxon>Magnoliopsida</taxon>
        <taxon>eudicotyledons</taxon>
        <taxon>Gunneridae</taxon>
        <taxon>Pentapetalae</taxon>
        <taxon>asterids</taxon>
        <taxon>campanulids</taxon>
        <taxon>Asterales</taxon>
        <taxon>Asteraceae</taxon>
        <taxon>Carduoideae</taxon>
        <taxon>Cardueae</taxon>
        <taxon>Centaureinae</taxon>
        <taxon>Centaurea</taxon>
    </lineage>
</organism>
<keyword evidence="2" id="KW-1185">Reference proteome</keyword>
<dbReference type="Proteomes" id="UP001172457">
    <property type="component" value="Chromosome 7"/>
</dbReference>
<reference evidence="1" key="1">
    <citation type="submission" date="2023-03" db="EMBL/GenBank/DDBJ databases">
        <title>Chromosome-scale reference genome and RAD-based genetic map of yellow starthistle (Centaurea solstitialis) reveal putative structural variation and QTLs associated with invader traits.</title>
        <authorList>
            <person name="Reatini B."/>
            <person name="Cang F.A."/>
            <person name="Jiang Q."/>
            <person name="Mckibben M.T.W."/>
            <person name="Barker M.S."/>
            <person name="Rieseberg L.H."/>
            <person name="Dlugosch K.M."/>
        </authorList>
    </citation>
    <scope>NUCLEOTIDE SEQUENCE</scope>
    <source>
        <strain evidence="1">CAN-66</strain>
        <tissue evidence="1">Leaf</tissue>
    </source>
</reference>
<evidence type="ECO:0000313" key="2">
    <source>
        <dbReference type="Proteomes" id="UP001172457"/>
    </source>
</evidence>
<name>A0AA38SMT2_9ASTR</name>
<comment type="caution">
    <text evidence="1">The sequence shown here is derived from an EMBL/GenBank/DDBJ whole genome shotgun (WGS) entry which is preliminary data.</text>
</comment>
<accession>A0AA38SMT2</accession>
<gene>
    <name evidence="1" type="ORF">OSB04_028264</name>
</gene>
<proteinExistence type="predicted"/>
<sequence length="177" mass="19665">MPPISSCGLKAVGFLRIPRIDLTRESLWISILTGRDTRCDPQVSYNIGCEITVLPPVTDFITREAAILGPSFVRLNLLALALAFTILTNLGCILDDPLDHLALVECLSGIVSFCACLRLEHVPQLADHVISIRIYEPRLQIWTHSCKHKTTNIQQIIGMLLMSVPDSSRCICWRGLS</sequence>
<dbReference type="AlphaFoldDB" id="A0AA38SMT2"/>
<protein>
    <submittedName>
        <fullName evidence="1">Uncharacterized protein</fullName>
    </submittedName>
</protein>
<dbReference type="EMBL" id="JARYMX010000007">
    <property type="protein sequence ID" value="KAJ9541758.1"/>
    <property type="molecule type" value="Genomic_DNA"/>
</dbReference>
<evidence type="ECO:0000313" key="1">
    <source>
        <dbReference type="EMBL" id="KAJ9541758.1"/>
    </source>
</evidence>